<feature type="compositionally biased region" description="Polar residues" evidence="1">
    <location>
        <begin position="97"/>
        <end position="109"/>
    </location>
</feature>
<dbReference type="Proteomes" id="UP001596011">
    <property type="component" value="Unassembled WGS sequence"/>
</dbReference>
<sequence length="680" mass="69781">MTTVPVPEWPRIEAVARPDGTGELTIDGISYPVQASTVEEARLTILARIADTAAELQRPVRVLASEPDGQWPLIVHPDGRVQADDGTVDAVRPAPTVPSSSFAPNTASTGAAATPEPPAADAAEPAVEQPAVERPDTDAWARAARQAQATAITTGPQEITDSAPVDQAASRELPDDDTVVRAHGELLDAAPFELPDDVTVVRAHSDAVVDAAPLLDVPDEETAVRAVGGVVGTAPVFELPDDVKPARAPGEVVGTVAFPGLPEVDTVVRTHGEAVDAWPAPAEPAPPRRRRIVWLSAAVAGAVVLVAAGTYGVVALTGNLPEPGPTTPVDALPGAGATLPVEAPAGFDQAALWSVPVGDEPQILLTPDGGVLAAPVGDGTFTIFDRAKGTVTWEGQDPVDGLRLSQIGAEPVLAADSPGTLHVWPLEAPDPAGVAPTTIDLGSDEAEVTYGGTAPLIVLPDQKVALLDKKSATAITLEVPDGATPVAATPQHVIAVGPGVWWTISPDADPVRKNLPRPKQAVGDPTAAIAVGGNQLAVVWPTKDSEKDVLALVGLNRNTIRASALIRSSAFPPGTEPVRDRAGSTRTLGPVLVDVGPKPVVADLGEMTPEAVIGRTVYGTSEDKPAVATLGPDGVKLKVAENPGESAPVAAVTKNIAFVVATQGDETVLYALPRTEAKKP</sequence>
<feature type="compositionally biased region" description="Low complexity" evidence="1">
    <location>
        <begin position="140"/>
        <end position="151"/>
    </location>
</feature>
<feature type="compositionally biased region" description="Low complexity" evidence="1">
    <location>
        <begin position="111"/>
        <end position="130"/>
    </location>
</feature>
<keyword evidence="2" id="KW-0812">Transmembrane</keyword>
<reference evidence="4" key="1">
    <citation type="journal article" date="2019" name="Int. J. Syst. Evol. Microbiol.">
        <title>The Global Catalogue of Microorganisms (GCM) 10K type strain sequencing project: providing services to taxonomists for standard genome sequencing and annotation.</title>
        <authorList>
            <consortium name="The Broad Institute Genomics Platform"/>
            <consortium name="The Broad Institute Genome Sequencing Center for Infectious Disease"/>
            <person name="Wu L."/>
            <person name="Ma J."/>
        </authorList>
    </citation>
    <scope>NUCLEOTIDE SEQUENCE [LARGE SCALE GENOMIC DNA]</scope>
    <source>
        <strain evidence="4">CCUG 42722</strain>
    </source>
</reference>
<keyword evidence="2" id="KW-1133">Transmembrane helix</keyword>
<protein>
    <recommendedName>
        <fullName evidence="5">Pyrroloquinoline-quinone binding quinoprotein</fullName>
    </recommendedName>
</protein>
<name>A0ABV9HEP6_9MICO</name>
<comment type="caution">
    <text evidence="3">The sequence shown here is derived from an EMBL/GenBank/DDBJ whole genome shotgun (WGS) entry which is preliminary data.</text>
</comment>
<gene>
    <name evidence="3" type="ORF">ACFO6V_05870</name>
</gene>
<feature type="transmembrane region" description="Helical" evidence="2">
    <location>
        <begin position="292"/>
        <end position="314"/>
    </location>
</feature>
<accession>A0ABV9HEP6</accession>
<dbReference type="EMBL" id="JBHSFI010000003">
    <property type="protein sequence ID" value="MFC4627754.1"/>
    <property type="molecule type" value="Genomic_DNA"/>
</dbReference>
<dbReference type="RefSeq" id="WP_377133187.1">
    <property type="nucleotide sequence ID" value="NZ_JBHSFI010000003.1"/>
</dbReference>
<evidence type="ECO:0008006" key="5">
    <source>
        <dbReference type="Google" id="ProtNLM"/>
    </source>
</evidence>
<evidence type="ECO:0000313" key="4">
    <source>
        <dbReference type="Proteomes" id="UP001596011"/>
    </source>
</evidence>
<dbReference type="SUPFAM" id="SSF50998">
    <property type="entry name" value="Quinoprotein alcohol dehydrogenase-like"/>
    <property type="match status" value="1"/>
</dbReference>
<proteinExistence type="predicted"/>
<evidence type="ECO:0000256" key="2">
    <source>
        <dbReference type="SAM" id="Phobius"/>
    </source>
</evidence>
<feature type="region of interest" description="Disordered" evidence="1">
    <location>
        <begin position="84"/>
        <end position="172"/>
    </location>
</feature>
<keyword evidence="4" id="KW-1185">Reference proteome</keyword>
<keyword evidence="2" id="KW-0472">Membrane</keyword>
<evidence type="ECO:0000256" key="1">
    <source>
        <dbReference type="SAM" id="MobiDB-lite"/>
    </source>
</evidence>
<organism evidence="3 4">
    <name type="scientific">Promicromonospora alba</name>
    <dbReference type="NCBI Taxonomy" id="1616110"/>
    <lineage>
        <taxon>Bacteria</taxon>
        <taxon>Bacillati</taxon>
        <taxon>Actinomycetota</taxon>
        <taxon>Actinomycetes</taxon>
        <taxon>Micrococcales</taxon>
        <taxon>Promicromonosporaceae</taxon>
        <taxon>Promicromonospora</taxon>
    </lineage>
</organism>
<evidence type="ECO:0000313" key="3">
    <source>
        <dbReference type="EMBL" id="MFC4627754.1"/>
    </source>
</evidence>
<dbReference type="InterPro" id="IPR011047">
    <property type="entry name" value="Quinoprotein_ADH-like_sf"/>
</dbReference>